<protein>
    <submittedName>
        <fullName evidence="1">Uncharacterized protein</fullName>
    </submittedName>
</protein>
<keyword evidence="2" id="KW-1185">Reference proteome</keyword>
<reference evidence="1" key="1">
    <citation type="submission" date="2019-07" db="EMBL/GenBank/DDBJ databases">
        <authorList>
            <person name="Dittberner H."/>
        </authorList>
    </citation>
    <scope>NUCLEOTIDE SEQUENCE [LARGE SCALE GENOMIC DNA]</scope>
</reference>
<organism evidence="1 2">
    <name type="scientific">Arabis nemorensis</name>
    <dbReference type="NCBI Taxonomy" id="586526"/>
    <lineage>
        <taxon>Eukaryota</taxon>
        <taxon>Viridiplantae</taxon>
        <taxon>Streptophyta</taxon>
        <taxon>Embryophyta</taxon>
        <taxon>Tracheophyta</taxon>
        <taxon>Spermatophyta</taxon>
        <taxon>Magnoliopsida</taxon>
        <taxon>eudicotyledons</taxon>
        <taxon>Gunneridae</taxon>
        <taxon>Pentapetalae</taxon>
        <taxon>rosids</taxon>
        <taxon>malvids</taxon>
        <taxon>Brassicales</taxon>
        <taxon>Brassicaceae</taxon>
        <taxon>Arabideae</taxon>
        <taxon>Arabis</taxon>
    </lineage>
</organism>
<dbReference type="Proteomes" id="UP000489600">
    <property type="component" value="Unassembled WGS sequence"/>
</dbReference>
<sequence>MVTAIASISTTEIPHLHVVSDFQVFLSTITLSDSINNHAGVPHDFRDSISLLSPVKFE</sequence>
<accession>A0A565C536</accession>
<evidence type="ECO:0000313" key="1">
    <source>
        <dbReference type="EMBL" id="VVB08773.1"/>
    </source>
</evidence>
<gene>
    <name evidence="1" type="ORF">ANE_LOCUS19217</name>
</gene>
<dbReference type="EMBL" id="CABITT030000006">
    <property type="protein sequence ID" value="VVB08773.1"/>
    <property type="molecule type" value="Genomic_DNA"/>
</dbReference>
<comment type="caution">
    <text evidence="1">The sequence shown here is derived from an EMBL/GenBank/DDBJ whole genome shotgun (WGS) entry which is preliminary data.</text>
</comment>
<dbReference type="AlphaFoldDB" id="A0A565C536"/>
<evidence type="ECO:0000313" key="2">
    <source>
        <dbReference type="Proteomes" id="UP000489600"/>
    </source>
</evidence>
<proteinExistence type="predicted"/>
<name>A0A565C536_9BRAS</name>